<reference evidence="2" key="2">
    <citation type="submission" date="2020-11" db="EMBL/GenBank/DDBJ databases">
        <authorList>
            <person name="McCartney M.A."/>
            <person name="Auch B."/>
            <person name="Kono T."/>
            <person name="Mallez S."/>
            <person name="Becker A."/>
            <person name="Gohl D.M."/>
            <person name="Silverstein K.A.T."/>
            <person name="Koren S."/>
            <person name="Bechman K.B."/>
            <person name="Herman A."/>
            <person name="Abrahante J.E."/>
            <person name="Garbe J."/>
        </authorList>
    </citation>
    <scope>NUCLEOTIDE SEQUENCE</scope>
    <source>
        <strain evidence="2">Duluth1</strain>
        <tissue evidence="2">Whole animal</tissue>
    </source>
</reference>
<evidence type="ECO:0000313" key="3">
    <source>
        <dbReference type="Proteomes" id="UP000828390"/>
    </source>
</evidence>
<feature type="region of interest" description="Disordered" evidence="1">
    <location>
        <begin position="40"/>
        <end position="93"/>
    </location>
</feature>
<evidence type="ECO:0000313" key="2">
    <source>
        <dbReference type="EMBL" id="KAH3730104.1"/>
    </source>
</evidence>
<proteinExistence type="predicted"/>
<name>A0A9D4HSU9_DREPO</name>
<keyword evidence="3" id="KW-1185">Reference proteome</keyword>
<reference evidence="2" key="1">
    <citation type="journal article" date="2019" name="bioRxiv">
        <title>The Genome of the Zebra Mussel, Dreissena polymorpha: A Resource for Invasive Species Research.</title>
        <authorList>
            <person name="McCartney M.A."/>
            <person name="Auch B."/>
            <person name="Kono T."/>
            <person name="Mallez S."/>
            <person name="Zhang Y."/>
            <person name="Obille A."/>
            <person name="Becker A."/>
            <person name="Abrahante J.E."/>
            <person name="Garbe J."/>
            <person name="Badalamenti J.P."/>
            <person name="Herman A."/>
            <person name="Mangelson H."/>
            <person name="Liachko I."/>
            <person name="Sullivan S."/>
            <person name="Sone E.D."/>
            <person name="Koren S."/>
            <person name="Silverstein K.A.T."/>
            <person name="Beckman K.B."/>
            <person name="Gohl D.M."/>
        </authorList>
    </citation>
    <scope>NUCLEOTIDE SEQUENCE</scope>
    <source>
        <strain evidence="2">Duluth1</strain>
        <tissue evidence="2">Whole animal</tissue>
    </source>
</reference>
<accession>A0A9D4HSU9</accession>
<dbReference type="Proteomes" id="UP000828390">
    <property type="component" value="Unassembled WGS sequence"/>
</dbReference>
<evidence type="ECO:0000256" key="1">
    <source>
        <dbReference type="SAM" id="MobiDB-lite"/>
    </source>
</evidence>
<sequence>MSDYDVIPVDQLPADTPLEETATSVTSKYPVVLPAGRIAAHDTHEPRGRALARPWSGRGVGPLGYRNDDPGGMGDQVGNLQGRGTGGETRRGV</sequence>
<gene>
    <name evidence="2" type="ORF">DPMN_056084</name>
</gene>
<comment type="caution">
    <text evidence="2">The sequence shown here is derived from an EMBL/GenBank/DDBJ whole genome shotgun (WGS) entry which is preliminary data.</text>
</comment>
<organism evidence="2 3">
    <name type="scientific">Dreissena polymorpha</name>
    <name type="common">Zebra mussel</name>
    <name type="synonym">Mytilus polymorpha</name>
    <dbReference type="NCBI Taxonomy" id="45954"/>
    <lineage>
        <taxon>Eukaryota</taxon>
        <taxon>Metazoa</taxon>
        <taxon>Spiralia</taxon>
        <taxon>Lophotrochozoa</taxon>
        <taxon>Mollusca</taxon>
        <taxon>Bivalvia</taxon>
        <taxon>Autobranchia</taxon>
        <taxon>Heteroconchia</taxon>
        <taxon>Euheterodonta</taxon>
        <taxon>Imparidentia</taxon>
        <taxon>Neoheterodontei</taxon>
        <taxon>Myida</taxon>
        <taxon>Dreissenoidea</taxon>
        <taxon>Dreissenidae</taxon>
        <taxon>Dreissena</taxon>
    </lineage>
</organism>
<dbReference type="AlphaFoldDB" id="A0A9D4HSU9"/>
<protein>
    <submittedName>
        <fullName evidence="2">Uncharacterized protein</fullName>
    </submittedName>
</protein>
<dbReference type="EMBL" id="JAIWYP010000012">
    <property type="protein sequence ID" value="KAH3730104.1"/>
    <property type="molecule type" value="Genomic_DNA"/>
</dbReference>
<feature type="region of interest" description="Disordered" evidence="1">
    <location>
        <begin position="1"/>
        <end position="21"/>
    </location>
</feature>
<feature type="compositionally biased region" description="Gly residues" evidence="1">
    <location>
        <begin position="71"/>
        <end position="87"/>
    </location>
</feature>